<accession>A0A518BUA8</accession>
<dbReference type="InterPro" id="IPR008929">
    <property type="entry name" value="Chondroitin_lyas"/>
</dbReference>
<dbReference type="AlphaFoldDB" id="A0A518BUA8"/>
<dbReference type="Proteomes" id="UP000320386">
    <property type="component" value="Chromosome"/>
</dbReference>
<dbReference type="EMBL" id="CP036280">
    <property type="protein sequence ID" value="QDU70546.1"/>
    <property type="molecule type" value="Genomic_DNA"/>
</dbReference>
<sequence>MPADNAIETRIRKGLFATTDPSASIILSPKRVDDLRALRRRDPRLEQYIRQVLNRAEACLSGDPLPEQWYGSGDYRHMLETSRDAVHRVTHLGLAWQLTGERRYSNRLAEVARAACAMESWWPRHFLDTAEMMTAMALALAWGGDGLDPSTRSRITEALVDKGLTQARAAYRDDWPHLQWPTETSNWNIICNTGVILASLACHRTHTDLAVELIAKARQTLVNGLKPFAPQGNYPEGTVYWAYATRYLALLGSALQTALGDDLDVLAMPGVRQTADYPRRMRSPTGHTVCFGDQIFEDTASHRGVSLLYFAQAFDDPRLAAAEHEHLQSHPHDASPLHVAWFTPYEPGATSGPLLDLLEGETPLAIMRTNWSDPNAAFMSVKGGRNRANHNNLDLGVIEYHALGERWVVDLGREDYRLPGYWEVEDPDHPGQPGRRFDWFRCSTAGHSLPTIDGRQQALDGEAALIPQAEQGGIVGCRVDLTGAYAGQAQRVDRAVTFDTASGRGEVCDTVVLSAPAEVVWCLVIEAEVQVLSQRRLTLSQNGKHITLDLDPPAGGELRIESAHRQEPEAPNHGVSLVQVRLCAEAGEWTLRSALTPSPPDVNQG</sequence>
<dbReference type="PANTHER" id="PTHR38045:SF1">
    <property type="entry name" value="HEPARINASE II_III-LIKE PROTEIN"/>
    <property type="match status" value="1"/>
</dbReference>
<gene>
    <name evidence="1" type="ORF">Pan265_03740</name>
</gene>
<keyword evidence="2" id="KW-1185">Reference proteome</keyword>
<organism evidence="1 2">
    <name type="scientific">Mucisphaera calidilacus</name>
    <dbReference type="NCBI Taxonomy" id="2527982"/>
    <lineage>
        <taxon>Bacteria</taxon>
        <taxon>Pseudomonadati</taxon>
        <taxon>Planctomycetota</taxon>
        <taxon>Phycisphaerae</taxon>
        <taxon>Phycisphaerales</taxon>
        <taxon>Phycisphaeraceae</taxon>
        <taxon>Mucisphaera</taxon>
    </lineage>
</organism>
<dbReference type="RefSeq" id="WP_145444711.1">
    <property type="nucleotide sequence ID" value="NZ_CP036280.1"/>
</dbReference>
<reference evidence="1 2" key="1">
    <citation type="submission" date="2019-02" db="EMBL/GenBank/DDBJ databases">
        <title>Deep-cultivation of Planctomycetes and their phenomic and genomic characterization uncovers novel biology.</title>
        <authorList>
            <person name="Wiegand S."/>
            <person name="Jogler M."/>
            <person name="Boedeker C."/>
            <person name="Pinto D."/>
            <person name="Vollmers J."/>
            <person name="Rivas-Marin E."/>
            <person name="Kohn T."/>
            <person name="Peeters S.H."/>
            <person name="Heuer A."/>
            <person name="Rast P."/>
            <person name="Oberbeckmann S."/>
            <person name="Bunk B."/>
            <person name="Jeske O."/>
            <person name="Meyerdierks A."/>
            <person name="Storesund J.E."/>
            <person name="Kallscheuer N."/>
            <person name="Luecker S."/>
            <person name="Lage O.M."/>
            <person name="Pohl T."/>
            <person name="Merkel B.J."/>
            <person name="Hornburger P."/>
            <person name="Mueller R.-W."/>
            <person name="Bruemmer F."/>
            <person name="Labrenz M."/>
            <person name="Spormann A.M."/>
            <person name="Op den Camp H."/>
            <person name="Overmann J."/>
            <person name="Amann R."/>
            <person name="Jetten M.S.M."/>
            <person name="Mascher T."/>
            <person name="Medema M.H."/>
            <person name="Devos D.P."/>
            <person name="Kaster A.-K."/>
            <person name="Ovreas L."/>
            <person name="Rohde M."/>
            <person name="Galperin M.Y."/>
            <person name="Jogler C."/>
        </authorList>
    </citation>
    <scope>NUCLEOTIDE SEQUENCE [LARGE SCALE GENOMIC DNA]</scope>
    <source>
        <strain evidence="1 2">Pan265</strain>
    </source>
</reference>
<evidence type="ECO:0000313" key="2">
    <source>
        <dbReference type="Proteomes" id="UP000320386"/>
    </source>
</evidence>
<proteinExistence type="predicted"/>
<dbReference type="SUPFAM" id="SSF48230">
    <property type="entry name" value="Chondroitin AC/alginate lyase"/>
    <property type="match status" value="1"/>
</dbReference>
<dbReference type="KEGG" id="mcad:Pan265_03740"/>
<dbReference type="OrthoDB" id="175534at2"/>
<dbReference type="Gene3D" id="2.70.98.70">
    <property type="match status" value="1"/>
</dbReference>
<protein>
    <submittedName>
        <fullName evidence="1">Heparinase II/III-like protein</fullName>
    </submittedName>
</protein>
<name>A0A518BUA8_9BACT</name>
<dbReference type="PANTHER" id="PTHR38045">
    <property type="entry name" value="CHROMOSOME 1, WHOLE GENOME SHOTGUN SEQUENCE"/>
    <property type="match status" value="1"/>
</dbReference>
<dbReference type="Gene3D" id="1.50.10.100">
    <property type="entry name" value="Chondroitin AC/alginate lyase"/>
    <property type="match status" value="1"/>
</dbReference>
<evidence type="ECO:0000313" key="1">
    <source>
        <dbReference type="EMBL" id="QDU70546.1"/>
    </source>
</evidence>